<evidence type="ECO:0000256" key="1">
    <source>
        <dbReference type="ARBA" id="ARBA00038414"/>
    </source>
</evidence>
<comment type="caution">
    <text evidence="2">The sequence shown here is derived from an EMBL/GenBank/DDBJ whole genome shotgun (WGS) entry which is preliminary data.</text>
</comment>
<dbReference type="PANTHER" id="PTHR28047:SF5">
    <property type="entry name" value="PROTEIN DCG1"/>
    <property type="match status" value="1"/>
</dbReference>
<dbReference type="Pfam" id="PF01177">
    <property type="entry name" value="Asp_Glu_race"/>
    <property type="match status" value="1"/>
</dbReference>
<dbReference type="EMBL" id="CAJVRL010000049">
    <property type="protein sequence ID" value="CAG8953240.1"/>
    <property type="molecule type" value="Genomic_DNA"/>
</dbReference>
<accession>A0A9N9PRL9</accession>
<sequence>MVTSTTHKILIINPNSSTSMSEGIQSLIRSLNAAGSTSSMIDIYTAPSGPPSINNEEDSLLTTKIVYSDLLSTNKISQYDAILIACYSVHPLVHTLQENAEVKRRGIHVTGIFEASISTSLALTSSSNSHSKFGIVTTGTYWEEALSQGVQQFLDIPDLKDFRKFKGVQSTGLNADELHTAPPELVRERMMDATRRLVKEKDVKVVCLGCAGMAGLDGIVREALIAELGEEAGYVHILDGVKAGVGVLEGLLRALPPVKRDG</sequence>
<evidence type="ECO:0000313" key="2">
    <source>
        <dbReference type="EMBL" id="CAG8953240.1"/>
    </source>
</evidence>
<dbReference type="AlphaFoldDB" id="A0A9N9PRL9"/>
<dbReference type="Proteomes" id="UP000696280">
    <property type="component" value="Unassembled WGS sequence"/>
</dbReference>
<dbReference type="InterPro" id="IPR053714">
    <property type="entry name" value="Iso_Racemase_Enz_sf"/>
</dbReference>
<gene>
    <name evidence="2" type="ORF">HYFRA_00003443</name>
</gene>
<protein>
    <recommendedName>
        <fullName evidence="4">Hydantoin racemase</fullName>
    </recommendedName>
</protein>
<dbReference type="OrthoDB" id="412018at2759"/>
<dbReference type="GO" id="GO:0047661">
    <property type="term" value="F:amino-acid racemase activity"/>
    <property type="evidence" value="ECO:0007669"/>
    <property type="project" value="InterPro"/>
</dbReference>
<keyword evidence="3" id="KW-1185">Reference proteome</keyword>
<dbReference type="Gene3D" id="3.40.50.12500">
    <property type="match status" value="1"/>
</dbReference>
<dbReference type="InterPro" id="IPR052186">
    <property type="entry name" value="Hydantoin_racemase-like"/>
</dbReference>
<dbReference type="PANTHER" id="PTHR28047">
    <property type="entry name" value="PROTEIN DCG1"/>
    <property type="match status" value="1"/>
</dbReference>
<evidence type="ECO:0008006" key="4">
    <source>
        <dbReference type="Google" id="ProtNLM"/>
    </source>
</evidence>
<comment type="similarity">
    <text evidence="1">Belongs to the HyuE racemase family.</text>
</comment>
<name>A0A9N9PRL9_9HELO</name>
<proteinExistence type="inferred from homology"/>
<organism evidence="2 3">
    <name type="scientific">Hymenoscyphus fraxineus</name>
    <dbReference type="NCBI Taxonomy" id="746836"/>
    <lineage>
        <taxon>Eukaryota</taxon>
        <taxon>Fungi</taxon>
        <taxon>Dikarya</taxon>
        <taxon>Ascomycota</taxon>
        <taxon>Pezizomycotina</taxon>
        <taxon>Leotiomycetes</taxon>
        <taxon>Helotiales</taxon>
        <taxon>Helotiaceae</taxon>
        <taxon>Hymenoscyphus</taxon>
    </lineage>
</organism>
<evidence type="ECO:0000313" key="3">
    <source>
        <dbReference type="Proteomes" id="UP000696280"/>
    </source>
</evidence>
<dbReference type="InterPro" id="IPR015942">
    <property type="entry name" value="Asp/Glu/hydantoin_racemase"/>
</dbReference>
<reference evidence="2" key="1">
    <citation type="submission" date="2021-07" db="EMBL/GenBank/DDBJ databases">
        <authorList>
            <person name="Durling M."/>
        </authorList>
    </citation>
    <scope>NUCLEOTIDE SEQUENCE</scope>
</reference>